<organism evidence="2 3">
    <name type="scientific">Prorocentrum cordatum</name>
    <dbReference type="NCBI Taxonomy" id="2364126"/>
    <lineage>
        <taxon>Eukaryota</taxon>
        <taxon>Sar</taxon>
        <taxon>Alveolata</taxon>
        <taxon>Dinophyceae</taxon>
        <taxon>Prorocentrales</taxon>
        <taxon>Prorocentraceae</taxon>
        <taxon>Prorocentrum</taxon>
    </lineage>
</organism>
<protein>
    <submittedName>
        <fullName evidence="2">Uncharacterized protein</fullName>
    </submittedName>
</protein>
<sequence length="129" mass="13997">MARSCRFKGTLKKMSGGEAEVEESESDNHGETNGSVLSSSSSLIAGESEQEPDYISTSAMAGHTVEANGVLGSETEEYLDQRLSEVNQKARTYVGDQLMQFMSYFFGDLRQAVVQSMGETVSHVVSQTL</sequence>
<name>A0ABN9WPX6_9DINO</name>
<proteinExistence type="predicted"/>
<comment type="caution">
    <text evidence="2">The sequence shown here is derived from an EMBL/GenBank/DDBJ whole genome shotgun (WGS) entry which is preliminary data.</text>
</comment>
<evidence type="ECO:0000256" key="1">
    <source>
        <dbReference type="SAM" id="MobiDB-lite"/>
    </source>
</evidence>
<dbReference type="Proteomes" id="UP001189429">
    <property type="component" value="Unassembled WGS sequence"/>
</dbReference>
<evidence type="ECO:0000313" key="2">
    <source>
        <dbReference type="EMBL" id="CAK0887210.1"/>
    </source>
</evidence>
<gene>
    <name evidence="2" type="ORF">PCOR1329_LOCUS68331</name>
</gene>
<evidence type="ECO:0000313" key="3">
    <source>
        <dbReference type="Proteomes" id="UP001189429"/>
    </source>
</evidence>
<accession>A0ABN9WPX6</accession>
<keyword evidence="3" id="KW-1185">Reference proteome</keyword>
<feature type="compositionally biased region" description="Basic residues" evidence="1">
    <location>
        <begin position="1"/>
        <end position="11"/>
    </location>
</feature>
<dbReference type="EMBL" id="CAUYUJ010018908">
    <property type="protein sequence ID" value="CAK0887210.1"/>
    <property type="molecule type" value="Genomic_DNA"/>
</dbReference>
<reference evidence="2" key="1">
    <citation type="submission" date="2023-10" db="EMBL/GenBank/DDBJ databases">
        <authorList>
            <person name="Chen Y."/>
            <person name="Shah S."/>
            <person name="Dougan E. K."/>
            <person name="Thang M."/>
            <person name="Chan C."/>
        </authorList>
    </citation>
    <scope>NUCLEOTIDE SEQUENCE [LARGE SCALE GENOMIC DNA]</scope>
</reference>
<feature type="region of interest" description="Disordered" evidence="1">
    <location>
        <begin position="1"/>
        <end position="60"/>
    </location>
</feature>